<sequence length="207" mass="22495">MPPNMTEDEIDDLLYFARTGDKEEFESLKNELCKRENVSVMKLLQTAKDEHSGNGVLHMAAANGHNALLSELCKALSVPSPQNPTMLSILNAQNKAGNTALHWAALNGHLESVKVLLEQGSDPTITNQRGHDAVYEAELNDKQTVVEWVLKEGGAGLEEGVAGDSGEGEAEMGEKDEDMDNMNEDEESKKVTEGLSQMDLQEGKGKS</sequence>
<feature type="repeat" description="ANK" evidence="3">
    <location>
        <begin position="96"/>
        <end position="128"/>
    </location>
</feature>
<dbReference type="PROSITE" id="PS50297">
    <property type="entry name" value="ANK_REP_REGION"/>
    <property type="match status" value="1"/>
</dbReference>
<dbReference type="InterPro" id="IPR002110">
    <property type="entry name" value="Ankyrin_rpt"/>
</dbReference>
<feature type="compositionally biased region" description="Acidic residues" evidence="4">
    <location>
        <begin position="166"/>
        <end position="186"/>
    </location>
</feature>
<dbReference type="RefSeq" id="XP_018071806.1">
    <property type="nucleotide sequence ID" value="XM_018222502.1"/>
</dbReference>
<dbReference type="PROSITE" id="PS50088">
    <property type="entry name" value="ANK_REPEAT"/>
    <property type="match status" value="1"/>
</dbReference>
<dbReference type="STRING" id="149040.A0A194XBA7"/>
<accession>A0A194XBA7</accession>
<dbReference type="InParanoid" id="A0A194XBA7"/>
<dbReference type="OrthoDB" id="10057496at2759"/>
<dbReference type="SMART" id="SM00248">
    <property type="entry name" value="ANK"/>
    <property type="match status" value="2"/>
</dbReference>
<gene>
    <name evidence="5" type="ORF">LY89DRAFT_781656</name>
</gene>
<proteinExistence type="predicted"/>
<dbReference type="EMBL" id="KQ947414">
    <property type="protein sequence ID" value="KUJ17451.1"/>
    <property type="molecule type" value="Genomic_DNA"/>
</dbReference>
<dbReference type="FunFam" id="1.25.40.20:FF:000325">
    <property type="entry name" value="Ankyrin repeat-containing protein YAR1"/>
    <property type="match status" value="1"/>
</dbReference>
<dbReference type="Gene3D" id="1.25.40.20">
    <property type="entry name" value="Ankyrin repeat-containing domain"/>
    <property type="match status" value="1"/>
</dbReference>
<dbReference type="AlphaFoldDB" id="A0A194XBA7"/>
<dbReference type="PANTHER" id="PTHR24173:SF74">
    <property type="entry name" value="ANKYRIN REPEAT DOMAIN-CONTAINING PROTEIN 16"/>
    <property type="match status" value="1"/>
</dbReference>
<dbReference type="PANTHER" id="PTHR24173">
    <property type="entry name" value="ANKYRIN REPEAT CONTAINING"/>
    <property type="match status" value="1"/>
</dbReference>
<protein>
    <submittedName>
        <fullName evidence="5">Ankyrin</fullName>
    </submittedName>
</protein>
<dbReference type="KEGG" id="psco:LY89DRAFT_781656"/>
<name>A0A194XBA7_MOLSC</name>
<dbReference type="Pfam" id="PF12796">
    <property type="entry name" value="Ank_2"/>
    <property type="match status" value="1"/>
</dbReference>
<evidence type="ECO:0000256" key="2">
    <source>
        <dbReference type="ARBA" id="ARBA00023043"/>
    </source>
</evidence>
<reference evidence="5 6" key="1">
    <citation type="submission" date="2015-10" db="EMBL/GenBank/DDBJ databases">
        <title>Full genome of DAOMC 229536 Phialocephala scopiformis, a fungal endophyte of spruce producing the potent anti-insectan compound rugulosin.</title>
        <authorList>
            <consortium name="DOE Joint Genome Institute"/>
            <person name="Walker A.K."/>
            <person name="Frasz S.L."/>
            <person name="Seifert K.A."/>
            <person name="Miller J.D."/>
            <person name="Mondo S.J."/>
            <person name="Labutti K."/>
            <person name="Lipzen A."/>
            <person name="Dockter R."/>
            <person name="Kennedy M."/>
            <person name="Grigoriev I.V."/>
            <person name="Spatafora J.W."/>
        </authorList>
    </citation>
    <scope>NUCLEOTIDE SEQUENCE [LARGE SCALE GENOMIC DNA]</scope>
    <source>
        <strain evidence="5 6">CBS 120377</strain>
    </source>
</reference>
<organism evidence="5 6">
    <name type="scientific">Mollisia scopiformis</name>
    <name type="common">Conifer needle endophyte fungus</name>
    <name type="synonym">Phialocephala scopiformis</name>
    <dbReference type="NCBI Taxonomy" id="149040"/>
    <lineage>
        <taxon>Eukaryota</taxon>
        <taxon>Fungi</taxon>
        <taxon>Dikarya</taxon>
        <taxon>Ascomycota</taxon>
        <taxon>Pezizomycotina</taxon>
        <taxon>Leotiomycetes</taxon>
        <taxon>Helotiales</taxon>
        <taxon>Mollisiaceae</taxon>
        <taxon>Mollisia</taxon>
    </lineage>
</organism>
<dbReference type="GeneID" id="28832228"/>
<keyword evidence="2 3" id="KW-0040">ANK repeat</keyword>
<evidence type="ECO:0000313" key="5">
    <source>
        <dbReference type="EMBL" id="KUJ17451.1"/>
    </source>
</evidence>
<dbReference type="InterPro" id="IPR036770">
    <property type="entry name" value="Ankyrin_rpt-contain_sf"/>
</dbReference>
<feature type="region of interest" description="Disordered" evidence="4">
    <location>
        <begin position="156"/>
        <end position="207"/>
    </location>
</feature>
<keyword evidence="1" id="KW-0677">Repeat</keyword>
<dbReference type="SUPFAM" id="SSF48403">
    <property type="entry name" value="Ankyrin repeat"/>
    <property type="match status" value="1"/>
</dbReference>
<evidence type="ECO:0000256" key="1">
    <source>
        <dbReference type="ARBA" id="ARBA00022737"/>
    </source>
</evidence>
<evidence type="ECO:0000256" key="4">
    <source>
        <dbReference type="SAM" id="MobiDB-lite"/>
    </source>
</evidence>
<keyword evidence="6" id="KW-1185">Reference proteome</keyword>
<dbReference type="Proteomes" id="UP000070700">
    <property type="component" value="Unassembled WGS sequence"/>
</dbReference>
<evidence type="ECO:0000256" key="3">
    <source>
        <dbReference type="PROSITE-ProRule" id="PRU00023"/>
    </source>
</evidence>
<dbReference type="FunCoup" id="A0A194XBA7">
    <property type="interactions" value="60"/>
</dbReference>
<evidence type="ECO:0000313" key="6">
    <source>
        <dbReference type="Proteomes" id="UP000070700"/>
    </source>
</evidence>